<reference evidence="2 3" key="1">
    <citation type="submission" date="2010-07" db="EMBL/GenBank/DDBJ databases">
        <title>The draft genome of Paenibacillus curdlanolyticus YK9.</title>
        <authorList>
            <consortium name="US DOE Joint Genome Institute (JGI-PGF)"/>
            <person name="Lucas S."/>
            <person name="Copeland A."/>
            <person name="Lapidus A."/>
            <person name="Cheng J.-F."/>
            <person name="Bruce D."/>
            <person name="Goodwin L."/>
            <person name="Pitluck S."/>
            <person name="Land M.L."/>
            <person name="Hauser L."/>
            <person name="Chang Y.-J."/>
            <person name="Jeffries C."/>
            <person name="Anderson I.J."/>
            <person name="Johnson E."/>
            <person name="Loganathan U."/>
            <person name="Mulhopadhyay B."/>
            <person name="Kyrpides N."/>
            <person name="Woyke T.J."/>
        </authorList>
    </citation>
    <scope>NUCLEOTIDE SEQUENCE [LARGE SCALE GENOMIC DNA]</scope>
    <source>
        <strain evidence="2 3">YK9</strain>
    </source>
</reference>
<accession>E0I3Y6</accession>
<proteinExistence type="predicted"/>
<dbReference type="CDD" id="cd01310">
    <property type="entry name" value="TatD_DNAse"/>
    <property type="match status" value="1"/>
</dbReference>
<dbReference type="RefSeq" id="WP_006036528.1">
    <property type="nucleotide sequence ID" value="NZ_AEDD01000001.1"/>
</dbReference>
<feature type="binding site" evidence="1">
    <location>
        <position position="17"/>
    </location>
    <ligand>
        <name>a divalent metal cation</name>
        <dbReference type="ChEBI" id="CHEBI:60240"/>
        <label>1</label>
    </ligand>
</feature>
<protein>
    <submittedName>
        <fullName evidence="2">TatD-related deoxyribonuclease</fullName>
    </submittedName>
</protein>
<dbReference type="STRING" id="717606.PaecuDRAFT_0511"/>
<dbReference type="InterPro" id="IPR001130">
    <property type="entry name" value="TatD-like"/>
</dbReference>
<gene>
    <name evidence="2" type="ORF">PaecuDRAFT_0511</name>
</gene>
<sequence length="274" mass="31394">MKMNQQAKPNWSWMDAHIHWDRYEDEQRERMAAEAREAGCEGLVAVSMHLASSQANHAFALRAPEFVIPAYGFHPEQPAPSDDELMQLIAWIRERHQAGERFAIGEVGLPYYTRTEREAAGHAFDETPYLQMLEQFAALAAELDRTLVLHAVYEDAAKACELLDKHQVRRAHFHWFKGDAETIDRMIRTGRYISITPDVLYEEEIRELVRVYPLELMMAETDGPWPFEGPFQGMATAPVMVADVVREIALLKGVPVAEAASVLLRNTRELYTRR</sequence>
<dbReference type="InterPro" id="IPR032466">
    <property type="entry name" value="Metal_Hydrolase"/>
</dbReference>
<evidence type="ECO:0000256" key="1">
    <source>
        <dbReference type="PIRSR" id="PIRSR005902-1"/>
    </source>
</evidence>
<dbReference type="Gene3D" id="3.20.20.140">
    <property type="entry name" value="Metal-dependent hydrolases"/>
    <property type="match status" value="1"/>
</dbReference>
<dbReference type="Proteomes" id="UP000005387">
    <property type="component" value="Unassembled WGS sequence"/>
</dbReference>
<evidence type="ECO:0000313" key="2">
    <source>
        <dbReference type="EMBL" id="EFM13000.1"/>
    </source>
</evidence>
<dbReference type="PIRSF" id="PIRSF005902">
    <property type="entry name" value="DNase_TatD"/>
    <property type="match status" value="1"/>
</dbReference>
<dbReference type="OrthoDB" id="9775608at2"/>
<feature type="binding site" evidence="1">
    <location>
        <position position="106"/>
    </location>
    <ligand>
        <name>a divalent metal cation</name>
        <dbReference type="ChEBI" id="CHEBI:60240"/>
        <label>1</label>
    </ligand>
</feature>
<feature type="binding site" evidence="1">
    <location>
        <position position="150"/>
    </location>
    <ligand>
        <name>a divalent metal cation</name>
        <dbReference type="ChEBI" id="CHEBI:60240"/>
        <label>2</label>
    </ligand>
</feature>
<organism evidence="2 3">
    <name type="scientific">Paenibacillus curdlanolyticus YK9</name>
    <dbReference type="NCBI Taxonomy" id="717606"/>
    <lineage>
        <taxon>Bacteria</taxon>
        <taxon>Bacillati</taxon>
        <taxon>Bacillota</taxon>
        <taxon>Bacilli</taxon>
        <taxon>Bacillales</taxon>
        <taxon>Paenibacillaceae</taxon>
        <taxon>Paenibacillus</taxon>
    </lineage>
</organism>
<feature type="binding site" evidence="1">
    <location>
        <position position="174"/>
    </location>
    <ligand>
        <name>a divalent metal cation</name>
        <dbReference type="ChEBI" id="CHEBI:60240"/>
        <label>2</label>
    </ligand>
</feature>
<dbReference type="GO" id="GO:0046872">
    <property type="term" value="F:metal ion binding"/>
    <property type="evidence" value="ECO:0007669"/>
    <property type="project" value="UniProtKB-KW"/>
</dbReference>
<feature type="binding site" evidence="1">
    <location>
        <position position="222"/>
    </location>
    <ligand>
        <name>a divalent metal cation</name>
        <dbReference type="ChEBI" id="CHEBI:60240"/>
        <label>1</label>
    </ligand>
</feature>
<feature type="binding site" evidence="1">
    <location>
        <position position="19"/>
    </location>
    <ligand>
        <name>a divalent metal cation</name>
        <dbReference type="ChEBI" id="CHEBI:60240"/>
        <label>1</label>
    </ligand>
</feature>
<dbReference type="eggNOG" id="COG0084">
    <property type="taxonomic scope" value="Bacteria"/>
</dbReference>
<dbReference type="SUPFAM" id="SSF51556">
    <property type="entry name" value="Metallo-dependent hydrolases"/>
    <property type="match status" value="1"/>
</dbReference>
<dbReference type="AlphaFoldDB" id="E0I3Y6"/>
<dbReference type="PANTHER" id="PTHR46124">
    <property type="entry name" value="D-AMINOACYL-TRNA DEACYLASE"/>
    <property type="match status" value="1"/>
</dbReference>
<evidence type="ECO:0000313" key="3">
    <source>
        <dbReference type="Proteomes" id="UP000005387"/>
    </source>
</evidence>
<dbReference type="PANTHER" id="PTHR46124:SF2">
    <property type="entry name" value="D-AMINOACYL-TRNA DEACYLASE"/>
    <property type="match status" value="1"/>
</dbReference>
<dbReference type="Pfam" id="PF01026">
    <property type="entry name" value="TatD_DNase"/>
    <property type="match status" value="1"/>
</dbReference>
<keyword evidence="3" id="KW-1185">Reference proteome</keyword>
<name>E0I3Y6_9BACL</name>
<dbReference type="GO" id="GO:0016788">
    <property type="term" value="F:hydrolase activity, acting on ester bonds"/>
    <property type="evidence" value="ECO:0007669"/>
    <property type="project" value="InterPro"/>
</dbReference>
<dbReference type="EMBL" id="AEDD01000001">
    <property type="protein sequence ID" value="EFM13000.1"/>
    <property type="molecule type" value="Genomic_DNA"/>
</dbReference>
<keyword evidence="1" id="KW-0479">Metal-binding</keyword>